<dbReference type="InterPro" id="IPR012902">
    <property type="entry name" value="N_methyl_site"/>
</dbReference>
<comment type="similarity">
    <text evidence="9">Belongs to the GSP H family.</text>
</comment>
<accession>A0AB39V0F0</accession>
<dbReference type="Pfam" id="PF12019">
    <property type="entry name" value="GspH"/>
    <property type="match status" value="1"/>
</dbReference>
<dbReference type="InterPro" id="IPR022346">
    <property type="entry name" value="T2SS_GspH"/>
</dbReference>
<dbReference type="SUPFAM" id="SSF54523">
    <property type="entry name" value="Pili subunits"/>
    <property type="match status" value="1"/>
</dbReference>
<dbReference type="AlphaFoldDB" id="A0AB39V0F0"/>
<protein>
    <recommendedName>
        <fullName evidence="2">Type II secretion system protein H</fullName>
    </recommendedName>
    <alternativeName>
        <fullName evidence="10">General secretion pathway protein H</fullName>
    </alternativeName>
</protein>
<evidence type="ECO:0000256" key="3">
    <source>
        <dbReference type="ARBA" id="ARBA00022475"/>
    </source>
</evidence>
<evidence type="ECO:0000313" key="12">
    <source>
        <dbReference type="EMBL" id="XDT73883.1"/>
    </source>
</evidence>
<keyword evidence="3" id="KW-1003">Cell membrane</keyword>
<keyword evidence="5" id="KW-0997">Cell inner membrane</keyword>
<dbReference type="Gene3D" id="3.55.40.10">
    <property type="entry name" value="minor pseudopilin epsh domain"/>
    <property type="match status" value="1"/>
</dbReference>
<dbReference type="GO" id="GO:0005886">
    <property type="term" value="C:plasma membrane"/>
    <property type="evidence" value="ECO:0007669"/>
    <property type="project" value="UniProtKB-SubCell"/>
</dbReference>
<dbReference type="RefSeq" id="WP_369602861.1">
    <property type="nucleotide sequence ID" value="NZ_CP154858.1"/>
</dbReference>
<dbReference type="Pfam" id="PF07963">
    <property type="entry name" value="N_methyl"/>
    <property type="match status" value="1"/>
</dbReference>
<evidence type="ECO:0000256" key="1">
    <source>
        <dbReference type="ARBA" id="ARBA00004377"/>
    </source>
</evidence>
<dbReference type="EMBL" id="CP154858">
    <property type="protein sequence ID" value="XDT73883.1"/>
    <property type="molecule type" value="Genomic_DNA"/>
</dbReference>
<comment type="subcellular location">
    <subcellularLocation>
        <location evidence="1">Cell inner membrane</location>
        <topology evidence="1">Single-pass membrane protein</topology>
    </subcellularLocation>
</comment>
<gene>
    <name evidence="12" type="ORF">AAIA72_07905</name>
</gene>
<reference evidence="12" key="1">
    <citation type="submission" date="2024-05" db="EMBL/GenBank/DDBJ databases">
        <title>Genome sequencing of novel strain.</title>
        <authorList>
            <person name="Ganbat D."/>
            <person name="Ganbat S."/>
            <person name="Lee S.-J."/>
        </authorList>
    </citation>
    <scope>NUCLEOTIDE SEQUENCE</scope>
    <source>
        <strain evidence="12">SMD15-11</strain>
    </source>
</reference>
<evidence type="ECO:0000256" key="7">
    <source>
        <dbReference type="ARBA" id="ARBA00022989"/>
    </source>
</evidence>
<evidence type="ECO:0000256" key="5">
    <source>
        <dbReference type="ARBA" id="ARBA00022519"/>
    </source>
</evidence>
<evidence type="ECO:0000256" key="10">
    <source>
        <dbReference type="ARBA" id="ARBA00030775"/>
    </source>
</evidence>
<keyword evidence="4" id="KW-0488">Methylation</keyword>
<dbReference type="GO" id="GO:0015627">
    <property type="term" value="C:type II protein secretion system complex"/>
    <property type="evidence" value="ECO:0007669"/>
    <property type="project" value="InterPro"/>
</dbReference>
<evidence type="ECO:0000256" key="6">
    <source>
        <dbReference type="ARBA" id="ARBA00022692"/>
    </source>
</evidence>
<sequence length="182" mass="20494">MERGLTLVELLVTLVILAVTLAWGLPDWRHFIAGNQASAIQTELYQLLNDARHTAVTHNTFTTLCPSADGLRCGSDWRKDWLLFTDANLNREVDGSDRIIRRWSPPDDLTDLVVRPAGRTYFSWTPQGLTHGNPGSFTWCTRHQRRSVRQLSFTLQARVRASLDVDGDGFHEVPSVPPGCIQ</sequence>
<organism evidence="12">
    <name type="scientific">Thermohahella caldifontis</name>
    <dbReference type="NCBI Taxonomy" id="3142973"/>
    <lineage>
        <taxon>Bacteria</taxon>
        <taxon>Pseudomonadati</taxon>
        <taxon>Pseudomonadota</taxon>
        <taxon>Gammaproteobacteria</taxon>
        <taxon>Oceanospirillales</taxon>
        <taxon>Hahellaceae</taxon>
        <taxon>Thermohahella</taxon>
    </lineage>
</organism>
<evidence type="ECO:0000256" key="8">
    <source>
        <dbReference type="ARBA" id="ARBA00023136"/>
    </source>
</evidence>
<dbReference type="GO" id="GO:0015628">
    <property type="term" value="P:protein secretion by the type II secretion system"/>
    <property type="evidence" value="ECO:0007669"/>
    <property type="project" value="InterPro"/>
</dbReference>
<evidence type="ECO:0000256" key="4">
    <source>
        <dbReference type="ARBA" id="ARBA00022481"/>
    </source>
</evidence>
<keyword evidence="7" id="KW-1133">Transmembrane helix</keyword>
<evidence type="ECO:0000259" key="11">
    <source>
        <dbReference type="Pfam" id="PF12019"/>
    </source>
</evidence>
<feature type="domain" description="General secretion pathway GspH" evidence="11">
    <location>
        <begin position="43"/>
        <end position="148"/>
    </location>
</feature>
<keyword evidence="6" id="KW-0812">Transmembrane</keyword>
<evidence type="ECO:0000256" key="9">
    <source>
        <dbReference type="ARBA" id="ARBA00025772"/>
    </source>
</evidence>
<keyword evidence="8" id="KW-0472">Membrane</keyword>
<proteinExistence type="inferred from homology"/>
<dbReference type="KEGG" id="tcd:AAIA72_07905"/>
<dbReference type="NCBIfam" id="TIGR02532">
    <property type="entry name" value="IV_pilin_GFxxxE"/>
    <property type="match status" value="1"/>
</dbReference>
<evidence type="ECO:0000256" key="2">
    <source>
        <dbReference type="ARBA" id="ARBA00021549"/>
    </source>
</evidence>
<dbReference type="InterPro" id="IPR045584">
    <property type="entry name" value="Pilin-like"/>
</dbReference>
<name>A0AB39V0F0_9GAMM</name>